<dbReference type="EMBL" id="CP002271">
    <property type="protein sequence ID" value="ADO69243.1"/>
    <property type="molecule type" value="Genomic_DNA"/>
</dbReference>
<name>E3FKS5_STIAD</name>
<dbReference type="STRING" id="378806.STAUR_1439"/>
<sequence length="373" mass="41628">MPQEEPEPDAFRLGGSLRFSYFIKGWEGQEANRRRWGDVVFDMFQATANGRLSKLQLSADYRFYAGYSLLHHGYIAYAFSEDTQLQAGVHRAPFGLLPFASHNWFFALPYYLGFEDDHDLGLKLIHARGPWNLQLAFYKNDEGNYTGHSTASARYSYDVVPVRSANPTEASLNLDQANSETNQLNARAAYLFTHGPSSTTELGLSAQAGQLYNAFTDRSGSRWAAAAHLEGNYGPWNVKIEALHYVFRPANPEGSDNRFVTMGAYDAPYKVASEGTLVVAGVSYGWPINWGILSRISFYNDFNLLKKVKAGYATVYQNTTGALIHTGPVFTYVDLATGKNHPWLGTNYNDALATGSPSAPWETRFNINTGYYF</sequence>
<gene>
    <name evidence="1" type="ordered locus">STAUR_1439</name>
</gene>
<accession>E3FKS5</accession>
<dbReference type="AlphaFoldDB" id="E3FKS5"/>
<dbReference type="eggNOG" id="COG3746">
    <property type="taxonomic scope" value="Bacteria"/>
</dbReference>
<dbReference type="KEGG" id="sur:STAUR_1439"/>
<evidence type="ECO:0000313" key="2">
    <source>
        <dbReference type="Proteomes" id="UP000001351"/>
    </source>
</evidence>
<dbReference type="Proteomes" id="UP000001351">
    <property type="component" value="Chromosome"/>
</dbReference>
<protein>
    <submittedName>
        <fullName evidence="1">Conserved uncharacterized protein</fullName>
    </submittedName>
</protein>
<keyword evidence="2" id="KW-1185">Reference proteome</keyword>
<dbReference type="HOGENOM" id="CLU_043009_1_1_7"/>
<evidence type="ECO:0000313" key="1">
    <source>
        <dbReference type="EMBL" id="ADO69243.1"/>
    </source>
</evidence>
<organism evidence="1 2">
    <name type="scientific">Stigmatella aurantiaca (strain DW4/3-1)</name>
    <dbReference type="NCBI Taxonomy" id="378806"/>
    <lineage>
        <taxon>Bacteria</taxon>
        <taxon>Pseudomonadati</taxon>
        <taxon>Myxococcota</taxon>
        <taxon>Myxococcia</taxon>
        <taxon>Myxococcales</taxon>
        <taxon>Cystobacterineae</taxon>
        <taxon>Archangiaceae</taxon>
        <taxon>Stigmatella</taxon>
    </lineage>
</organism>
<reference evidence="1 2" key="1">
    <citation type="journal article" date="2011" name="Mol. Biol. Evol.">
        <title>Comparative genomic analysis of fruiting body formation in Myxococcales.</title>
        <authorList>
            <person name="Huntley S."/>
            <person name="Hamann N."/>
            <person name="Wegener-Feldbrugge S."/>
            <person name="Treuner-Lange A."/>
            <person name="Kube M."/>
            <person name="Reinhardt R."/>
            <person name="Klages S."/>
            <person name="Muller R."/>
            <person name="Ronning C.M."/>
            <person name="Nierman W.C."/>
            <person name="Sogaard-Andersen L."/>
        </authorList>
    </citation>
    <scope>NUCLEOTIDE SEQUENCE [LARGE SCALE GENOMIC DNA]</scope>
    <source>
        <strain evidence="1 2">DW4/3-1</strain>
    </source>
</reference>
<proteinExistence type="predicted"/>